<sequence>MGEGCAIKILKSILKFIAIAFMVSLFSFFTSYRITDSIIKNSTYEKNEYNHIKEKINAVIEQEKRANRK</sequence>
<protein>
    <submittedName>
        <fullName evidence="2">Uncharacterized protein</fullName>
    </submittedName>
</protein>
<comment type="caution">
    <text evidence="2">The sequence shown here is derived from an EMBL/GenBank/DDBJ whole genome shotgun (WGS) entry which is preliminary data.</text>
</comment>
<keyword evidence="1" id="KW-0472">Membrane</keyword>
<proteinExistence type="predicted"/>
<dbReference type="AlphaFoldDB" id="A0A069RBR3"/>
<dbReference type="RefSeq" id="WP_038266790.1">
    <property type="nucleotide sequence ID" value="NZ_JJMM01000017.1"/>
</dbReference>
<keyword evidence="1" id="KW-0812">Transmembrane</keyword>
<dbReference type="EMBL" id="JJMM01000017">
    <property type="protein sequence ID" value="KDR94486.1"/>
    <property type="molecule type" value="Genomic_DNA"/>
</dbReference>
<organism evidence="2 3">
    <name type="scientific">Peptoclostridium litorale DSM 5388</name>
    <dbReference type="NCBI Taxonomy" id="1121324"/>
    <lineage>
        <taxon>Bacteria</taxon>
        <taxon>Bacillati</taxon>
        <taxon>Bacillota</taxon>
        <taxon>Clostridia</taxon>
        <taxon>Peptostreptococcales</taxon>
        <taxon>Peptoclostridiaceae</taxon>
        <taxon>Peptoclostridium</taxon>
    </lineage>
</organism>
<reference evidence="2 3" key="1">
    <citation type="submission" date="2014-03" db="EMBL/GenBank/DDBJ databases">
        <title>Genome sequence of Clostridium litorale W6, DSM 5388.</title>
        <authorList>
            <person name="Poehlein A."/>
            <person name="Jagirdar A."/>
            <person name="Khonsari B."/>
            <person name="Chibani C.M."/>
            <person name="Gutierrez Gutierrez D.A."/>
            <person name="Davydova E."/>
            <person name="Alghaithi H.S."/>
            <person name="Nair K.P."/>
            <person name="Dhamotharan K."/>
            <person name="Chandran L."/>
            <person name="G W."/>
            <person name="Daniel R."/>
        </authorList>
    </citation>
    <scope>NUCLEOTIDE SEQUENCE [LARGE SCALE GENOMIC DNA]</scope>
    <source>
        <strain evidence="2 3">W6</strain>
    </source>
</reference>
<keyword evidence="3" id="KW-1185">Reference proteome</keyword>
<evidence type="ECO:0000313" key="3">
    <source>
        <dbReference type="Proteomes" id="UP000027946"/>
    </source>
</evidence>
<accession>A0A069RBR3</accession>
<name>A0A069RBR3_PEPLI</name>
<evidence type="ECO:0000256" key="1">
    <source>
        <dbReference type="SAM" id="Phobius"/>
    </source>
</evidence>
<gene>
    <name evidence="2" type="ORF">CLIT_17c00130</name>
</gene>
<evidence type="ECO:0000313" key="2">
    <source>
        <dbReference type="EMBL" id="KDR94486.1"/>
    </source>
</evidence>
<feature type="transmembrane region" description="Helical" evidence="1">
    <location>
        <begin position="12"/>
        <end position="32"/>
    </location>
</feature>
<dbReference type="Proteomes" id="UP000027946">
    <property type="component" value="Unassembled WGS sequence"/>
</dbReference>
<keyword evidence="1" id="KW-1133">Transmembrane helix</keyword>